<dbReference type="Gene3D" id="3.30.70.100">
    <property type="match status" value="1"/>
</dbReference>
<dbReference type="Pfam" id="PF00403">
    <property type="entry name" value="HMA"/>
    <property type="match status" value="1"/>
</dbReference>
<dbReference type="PROSITE" id="PS50846">
    <property type="entry name" value="HMA_2"/>
    <property type="match status" value="1"/>
</dbReference>
<evidence type="ECO:0000313" key="4">
    <source>
        <dbReference type="Proteomes" id="UP000809273"/>
    </source>
</evidence>
<dbReference type="GO" id="GO:0005507">
    <property type="term" value="F:copper ion binding"/>
    <property type="evidence" value="ECO:0007669"/>
    <property type="project" value="InterPro"/>
</dbReference>
<dbReference type="PROSITE" id="PS01047">
    <property type="entry name" value="HMA_1"/>
    <property type="match status" value="1"/>
</dbReference>
<dbReference type="PRINTS" id="PR00944">
    <property type="entry name" value="CUEXPORT"/>
</dbReference>
<evidence type="ECO:0000259" key="2">
    <source>
        <dbReference type="PROSITE" id="PS50846"/>
    </source>
</evidence>
<comment type="caution">
    <text evidence="3">The sequence shown here is derived from an EMBL/GenBank/DDBJ whole genome shotgun (WGS) entry which is preliminary data.</text>
</comment>
<keyword evidence="1" id="KW-0479">Metal-binding</keyword>
<reference evidence="3" key="1">
    <citation type="journal article" date="2021" name="Environ. Microbiol.">
        <title>Genomic characterization of three novel Desulfobacterota classes expand the metabolic and phylogenetic diversity of the phylum.</title>
        <authorList>
            <person name="Murphy C.L."/>
            <person name="Biggerstaff J."/>
            <person name="Eichhorn A."/>
            <person name="Ewing E."/>
            <person name="Shahan R."/>
            <person name="Soriano D."/>
            <person name="Stewart S."/>
            <person name="VanMol K."/>
            <person name="Walker R."/>
            <person name="Walters P."/>
            <person name="Elshahed M.S."/>
            <person name="Youssef N.H."/>
        </authorList>
    </citation>
    <scope>NUCLEOTIDE SEQUENCE</scope>
    <source>
        <strain evidence="3">Zod_Metabat.24</strain>
    </source>
</reference>
<sequence length="65" mass="6957">MRTIKIKGMSCGHCVKAVTEALEGVDGVENVSVSLEMGEATFDEYGTVDMDVVREVVEDAGYEVG</sequence>
<dbReference type="GO" id="GO:0006825">
    <property type="term" value="P:copper ion transport"/>
    <property type="evidence" value="ECO:0007669"/>
    <property type="project" value="InterPro"/>
</dbReference>
<dbReference type="InterPro" id="IPR017969">
    <property type="entry name" value="Heavy-metal-associated_CS"/>
</dbReference>
<dbReference type="AlphaFoldDB" id="A0A9D8KCH0"/>
<dbReference type="InterPro" id="IPR006121">
    <property type="entry name" value="HMA_dom"/>
</dbReference>
<dbReference type="Proteomes" id="UP000809273">
    <property type="component" value="Unassembled WGS sequence"/>
</dbReference>
<evidence type="ECO:0000313" key="3">
    <source>
        <dbReference type="EMBL" id="MBN1571588.1"/>
    </source>
</evidence>
<dbReference type="FunFam" id="3.30.70.100:FF:000001">
    <property type="entry name" value="ATPase copper transporting beta"/>
    <property type="match status" value="1"/>
</dbReference>
<dbReference type="CDD" id="cd00371">
    <property type="entry name" value="HMA"/>
    <property type="match status" value="1"/>
</dbReference>
<reference evidence="3" key="2">
    <citation type="submission" date="2021-01" db="EMBL/GenBank/DDBJ databases">
        <authorList>
            <person name="Hahn C.R."/>
            <person name="Youssef N.H."/>
            <person name="Elshahed M."/>
        </authorList>
    </citation>
    <scope>NUCLEOTIDE SEQUENCE</scope>
    <source>
        <strain evidence="3">Zod_Metabat.24</strain>
    </source>
</reference>
<protein>
    <submittedName>
        <fullName evidence="3">Heavy-metal-associated domain-containing protein</fullName>
    </submittedName>
</protein>
<organism evidence="3 4">
    <name type="scientific">Candidatus Zymogenus saltonus</name>
    <dbReference type="NCBI Taxonomy" id="2844893"/>
    <lineage>
        <taxon>Bacteria</taxon>
        <taxon>Deltaproteobacteria</taxon>
        <taxon>Candidatus Zymogenia</taxon>
        <taxon>Candidatus Zymogeniales</taxon>
        <taxon>Candidatus Zymogenaceae</taxon>
        <taxon>Candidatus Zymogenus</taxon>
    </lineage>
</organism>
<evidence type="ECO:0000256" key="1">
    <source>
        <dbReference type="ARBA" id="ARBA00022723"/>
    </source>
</evidence>
<accession>A0A9D8KCH0</accession>
<dbReference type="InterPro" id="IPR000428">
    <property type="entry name" value="Cu-bd"/>
</dbReference>
<dbReference type="SUPFAM" id="SSF55008">
    <property type="entry name" value="HMA, heavy metal-associated domain"/>
    <property type="match status" value="1"/>
</dbReference>
<proteinExistence type="predicted"/>
<dbReference type="InterPro" id="IPR036163">
    <property type="entry name" value="HMA_dom_sf"/>
</dbReference>
<gene>
    <name evidence="3" type="ORF">JW984_00145</name>
</gene>
<feature type="domain" description="HMA" evidence="2">
    <location>
        <begin position="1"/>
        <end position="65"/>
    </location>
</feature>
<dbReference type="EMBL" id="JAFGIX010000001">
    <property type="protein sequence ID" value="MBN1571588.1"/>
    <property type="molecule type" value="Genomic_DNA"/>
</dbReference>
<name>A0A9D8KCH0_9DELT</name>